<name>A0A934KE49_9BACT</name>
<feature type="compositionally biased region" description="Pro residues" evidence="1">
    <location>
        <begin position="1"/>
        <end position="53"/>
    </location>
</feature>
<dbReference type="AlphaFoldDB" id="A0A934KE49"/>
<evidence type="ECO:0000256" key="2">
    <source>
        <dbReference type="SAM" id="Phobius"/>
    </source>
</evidence>
<sequence length="443" mass="42206">MSTFQPPAPPPPPGGPAGSPPPPLPPRESPAPPPPLPPRESPAPPATSAPPPAGRDGQSPPTTGIGPGAGALLALGGFSLIEGIGVALGGRDPRLVGALALLVAVLLAAVALLGRLLRSAPEARAVAGVLAAVFGSAGAVGLSQGAPAWLQIALAGLVLGGVAWEAARRVPSAVAAAVAALAVVATPAAVLGNLTGNAAAAAAVVAALSFALMVAASHDLPPLRHPQAHRWVLGTAGLSATLVLVVLATVFGGVAIACLVVGGLGVVVAAQQRHSIALGLVAFVLLGTALGQAIRPAATNAASVALLLVVAGVVIIAAGAAAIAVARGTLAVRARGLPAVAGLPVSIADVLLGIAALLALIAAATTSNTALTPTFGPFGSSSGSGAVQVVPGLQPAFSPGPTDGFGNPIPTDGNGRPLPTDANGLICPSPSTGATPPSGCPSP</sequence>
<dbReference type="EMBL" id="JAEKNN010000025">
    <property type="protein sequence ID" value="MBJ7608774.1"/>
    <property type="molecule type" value="Genomic_DNA"/>
</dbReference>
<feature type="transmembrane region" description="Helical" evidence="2">
    <location>
        <begin position="123"/>
        <end position="142"/>
    </location>
</feature>
<feature type="transmembrane region" description="Helical" evidence="2">
    <location>
        <begin position="236"/>
        <end position="269"/>
    </location>
</feature>
<organism evidence="3 4">
    <name type="scientific">Candidatus Amunia macphersoniae</name>
    <dbReference type="NCBI Taxonomy" id="3127014"/>
    <lineage>
        <taxon>Bacteria</taxon>
        <taxon>Bacillati</taxon>
        <taxon>Candidatus Dormiibacterota</taxon>
        <taxon>Candidatus Dormibacteria</taxon>
        <taxon>Candidatus Aeolococcales</taxon>
        <taxon>Candidatus Aeolococcaceae</taxon>
        <taxon>Candidatus Amunia</taxon>
    </lineage>
</organism>
<feature type="transmembrane region" description="Helical" evidence="2">
    <location>
        <begin position="337"/>
        <end position="364"/>
    </location>
</feature>
<protein>
    <submittedName>
        <fullName evidence="3">Uncharacterized protein</fullName>
    </submittedName>
</protein>
<accession>A0A934KE49</accession>
<feature type="region of interest" description="Disordered" evidence="1">
    <location>
        <begin position="400"/>
        <end position="443"/>
    </location>
</feature>
<gene>
    <name evidence="3" type="ORF">JF887_05000</name>
</gene>
<feature type="transmembrane region" description="Helical" evidence="2">
    <location>
        <begin position="95"/>
        <end position="117"/>
    </location>
</feature>
<evidence type="ECO:0000313" key="4">
    <source>
        <dbReference type="Proteomes" id="UP000614410"/>
    </source>
</evidence>
<feature type="transmembrane region" description="Helical" evidence="2">
    <location>
        <begin position="173"/>
        <end position="191"/>
    </location>
</feature>
<feature type="region of interest" description="Disordered" evidence="1">
    <location>
        <begin position="1"/>
        <end position="68"/>
    </location>
</feature>
<keyword evidence="2" id="KW-0812">Transmembrane</keyword>
<feature type="transmembrane region" description="Helical" evidence="2">
    <location>
        <begin position="301"/>
        <end position="325"/>
    </location>
</feature>
<feature type="transmembrane region" description="Helical" evidence="2">
    <location>
        <begin position="276"/>
        <end position="295"/>
    </location>
</feature>
<comment type="caution">
    <text evidence="3">The sequence shown here is derived from an EMBL/GenBank/DDBJ whole genome shotgun (WGS) entry which is preliminary data.</text>
</comment>
<evidence type="ECO:0000256" key="1">
    <source>
        <dbReference type="SAM" id="MobiDB-lite"/>
    </source>
</evidence>
<reference evidence="3 4" key="1">
    <citation type="submission" date="2020-10" db="EMBL/GenBank/DDBJ databases">
        <title>Ca. Dormibacterota MAGs.</title>
        <authorList>
            <person name="Montgomery K."/>
        </authorList>
    </citation>
    <scope>NUCLEOTIDE SEQUENCE [LARGE SCALE GENOMIC DNA]</scope>
    <source>
        <strain evidence="3">Mitchell_Peninsula_5</strain>
    </source>
</reference>
<proteinExistence type="predicted"/>
<keyword evidence="2" id="KW-0472">Membrane</keyword>
<evidence type="ECO:0000313" key="3">
    <source>
        <dbReference type="EMBL" id="MBJ7608774.1"/>
    </source>
</evidence>
<feature type="compositionally biased region" description="Low complexity" evidence="1">
    <location>
        <begin position="427"/>
        <end position="437"/>
    </location>
</feature>
<feature type="transmembrane region" description="Helical" evidence="2">
    <location>
        <begin position="198"/>
        <end position="216"/>
    </location>
</feature>
<keyword evidence="2" id="KW-1133">Transmembrane helix</keyword>
<dbReference type="Proteomes" id="UP000614410">
    <property type="component" value="Unassembled WGS sequence"/>
</dbReference>